<dbReference type="InterPro" id="IPR051313">
    <property type="entry name" value="Bact_iron-sidero_bind"/>
</dbReference>
<proteinExistence type="inferred from homology"/>
<feature type="chain" id="PRO_5045685233" evidence="5">
    <location>
        <begin position="24"/>
        <end position="335"/>
    </location>
</feature>
<comment type="subcellular location">
    <subcellularLocation>
        <location evidence="1">Cell envelope</location>
    </subcellularLocation>
</comment>
<protein>
    <submittedName>
        <fullName evidence="7">Iron complex transport system substrate-binding protein</fullName>
    </submittedName>
</protein>
<dbReference type="RefSeq" id="WP_310020337.1">
    <property type="nucleotide sequence ID" value="NZ_JAVDUM010000008.1"/>
</dbReference>
<dbReference type="PROSITE" id="PS50983">
    <property type="entry name" value="FE_B12_PBP"/>
    <property type="match status" value="1"/>
</dbReference>
<dbReference type="EMBL" id="JAVDUM010000008">
    <property type="protein sequence ID" value="MDR6867490.1"/>
    <property type="molecule type" value="Genomic_DNA"/>
</dbReference>
<gene>
    <name evidence="7" type="ORF">J2Y69_002093</name>
</gene>
<accession>A0ABU1SD05</accession>
<dbReference type="SUPFAM" id="SSF53807">
    <property type="entry name" value="Helical backbone' metal receptor"/>
    <property type="match status" value="1"/>
</dbReference>
<keyword evidence="3" id="KW-0813">Transport</keyword>
<feature type="domain" description="Fe/B12 periplasmic-binding" evidence="6">
    <location>
        <begin position="62"/>
        <end position="335"/>
    </location>
</feature>
<evidence type="ECO:0000259" key="6">
    <source>
        <dbReference type="PROSITE" id="PS50983"/>
    </source>
</evidence>
<evidence type="ECO:0000256" key="2">
    <source>
        <dbReference type="ARBA" id="ARBA00008814"/>
    </source>
</evidence>
<dbReference type="PANTHER" id="PTHR30532">
    <property type="entry name" value="IRON III DICITRATE-BINDING PERIPLASMIC PROTEIN"/>
    <property type="match status" value="1"/>
</dbReference>
<evidence type="ECO:0000313" key="7">
    <source>
        <dbReference type="EMBL" id="MDR6867490.1"/>
    </source>
</evidence>
<evidence type="ECO:0000256" key="3">
    <source>
        <dbReference type="ARBA" id="ARBA00022448"/>
    </source>
</evidence>
<evidence type="ECO:0000256" key="4">
    <source>
        <dbReference type="ARBA" id="ARBA00022729"/>
    </source>
</evidence>
<evidence type="ECO:0000256" key="1">
    <source>
        <dbReference type="ARBA" id="ARBA00004196"/>
    </source>
</evidence>
<dbReference type="InterPro" id="IPR002491">
    <property type="entry name" value="ABC_transptr_periplasmic_BD"/>
</dbReference>
<dbReference type="Gene3D" id="3.40.50.1980">
    <property type="entry name" value="Nitrogenase molybdenum iron protein domain"/>
    <property type="match status" value="2"/>
</dbReference>
<comment type="caution">
    <text evidence="7">The sequence shown here is derived from an EMBL/GenBank/DDBJ whole genome shotgun (WGS) entry which is preliminary data.</text>
</comment>
<feature type="signal peptide" evidence="5">
    <location>
        <begin position="1"/>
        <end position="23"/>
    </location>
</feature>
<dbReference type="PANTHER" id="PTHR30532:SF24">
    <property type="entry name" value="FERRIC ENTEROBACTIN-BINDING PERIPLASMIC PROTEIN FEPB"/>
    <property type="match status" value="1"/>
</dbReference>
<reference evidence="7 8" key="1">
    <citation type="submission" date="2023-07" db="EMBL/GenBank/DDBJ databases">
        <title>Sorghum-associated microbial communities from plants grown in Nebraska, USA.</title>
        <authorList>
            <person name="Schachtman D."/>
        </authorList>
    </citation>
    <scope>NUCLEOTIDE SEQUENCE [LARGE SCALE GENOMIC DNA]</scope>
    <source>
        <strain evidence="7 8">2980</strain>
    </source>
</reference>
<keyword evidence="8" id="KW-1185">Reference proteome</keyword>
<evidence type="ECO:0000256" key="5">
    <source>
        <dbReference type="SAM" id="SignalP"/>
    </source>
</evidence>
<keyword evidence="4 5" id="KW-0732">Signal</keyword>
<evidence type="ECO:0000313" key="8">
    <source>
        <dbReference type="Proteomes" id="UP001259347"/>
    </source>
</evidence>
<dbReference type="Pfam" id="PF01497">
    <property type="entry name" value="Peripla_BP_2"/>
    <property type="match status" value="1"/>
</dbReference>
<name>A0ABU1SD05_9MICO</name>
<dbReference type="Proteomes" id="UP001259347">
    <property type="component" value="Unassembled WGS sequence"/>
</dbReference>
<organism evidence="7 8">
    <name type="scientific">Microbacterium resistens</name>
    <dbReference type="NCBI Taxonomy" id="156977"/>
    <lineage>
        <taxon>Bacteria</taxon>
        <taxon>Bacillati</taxon>
        <taxon>Actinomycetota</taxon>
        <taxon>Actinomycetes</taxon>
        <taxon>Micrococcales</taxon>
        <taxon>Microbacteriaceae</taxon>
        <taxon>Microbacterium</taxon>
    </lineage>
</organism>
<comment type="similarity">
    <text evidence="2">Belongs to the bacterial solute-binding protein 8 family.</text>
</comment>
<dbReference type="PROSITE" id="PS51257">
    <property type="entry name" value="PROKAR_LIPOPROTEIN"/>
    <property type="match status" value="1"/>
</dbReference>
<sequence>MRSRLLPSSFLAVIALGAGLALAGCAAPSTAAPEPSSTSAAAETRTVTTDLGAVTIPTKPKKVVLLNYALAGYLYDLDVPVAAMIPEATNVEPVFSDFWSKDAEKVGTTFLPWSSEGFDLEGILALEPDLIIAGGLGFPLMQATQAYDQLSAIAPTVVVSGKLTSWQQQYEFLAKDVFDRPAVYEDALTAYDERVSEVRDSIAVPAGESVFLSFTADQRPFVLIEDRGLPAMFADLGFRPAPLFASGQYQPYTAGGDSFELSTEQAGQVLTQESLFVFGFNAETVDLATLKVNPVYAALPSFQKDQAYQFPYWSQRADYDESMKVLDLVQKQFAK</sequence>